<dbReference type="PANTHER" id="PTHR47326:SF1">
    <property type="entry name" value="HTH PSQ-TYPE DOMAIN-CONTAINING PROTEIN"/>
    <property type="match status" value="1"/>
</dbReference>
<reference evidence="4 5" key="1">
    <citation type="journal article" date="2024" name="BMC Genomics">
        <title>De novo assembly and annotation of Popillia japonica's genome with initial clues to its potential as an invasive pest.</title>
        <authorList>
            <person name="Cucini C."/>
            <person name="Boschi S."/>
            <person name="Funari R."/>
            <person name="Cardaioli E."/>
            <person name="Iannotti N."/>
            <person name="Marturano G."/>
            <person name="Paoli F."/>
            <person name="Bruttini M."/>
            <person name="Carapelli A."/>
            <person name="Frati F."/>
            <person name="Nardi F."/>
        </authorList>
    </citation>
    <scope>NUCLEOTIDE SEQUENCE [LARGE SCALE GENOMIC DNA]</scope>
    <source>
        <strain evidence="4">DMR45628</strain>
    </source>
</reference>
<protein>
    <submittedName>
        <fullName evidence="4">Helix-turn-helix domain (DUF4817)</fullName>
    </submittedName>
</protein>
<evidence type="ECO:0000313" key="5">
    <source>
        <dbReference type="Proteomes" id="UP001458880"/>
    </source>
</evidence>
<evidence type="ECO:0000259" key="3">
    <source>
        <dbReference type="Pfam" id="PF16087"/>
    </source>
</evidence>
<accession>A0AAW1KF52</accession>
<dbReference type="InterPro" id="IPR009057">
    <property type="entry name" value="Homeodomain-like_sf"/>
</dbReference>
<dbReference type="Proteomes" id="UP001458880">
    <property type="component" value="Unassembled WGS sequence"/>
</dbReference>
<evidence type="ECO:0000256" key="1">
    <source>
        <dbReference type="ARBA" id="ARBA00004123"/>
    </source>
</evidence>
<gene>
    <name evidence="4" type="ORF">QE152_g24527</name>
</gene>
<organism evidence="4 5">
    <name type="scientific">Popillia japonica</name>
    <name type="common">Japanese beetle</name>
    <dbReference type="NCBI Taxonomy" id="7064"/>
    <lineage>
        <taxon>Eukaryota</taxon>
        <taxon>Metazoa</taxon>
        <taxon>Ecdysozoa</taxon>
        <taxon>Arthropoda</taxon>
        <taxon>Hexapoda</taxon>
        <taxon>Insecta</taxon>
        <taxon>Pterygota</taxon>
        <taxon>Neoptera</taxon>
        <taxon>Endopterygota</taxon>
        <taxon>Coleoptera</taxon>
        <taxon>Polyphaga</taxon>
        <taxon>Scarabaeiformia</taxon>
        <taxon>Scarabaeidae</taxon>
        <taxon>Rutelinae</taxon>
        <taxon>Popillia</taxon>
    </lineage>
</organism>
<dbReference type="AlphaFoldDB" id="A0AAW1KF52"/>
<keyword evidence="2" id="KW-0732">Signal</keyword>
<name>A0AAW1KF52_POPJA</name>
<dbReference type="EMBL" id="JASPKY010000252">
    <property type="protein sequence ID" value="KAK9716809.1"/>
    <property type="molecule type" value="Genomic_DNA"/>
</dbReference>
<comment type="subcellular location">
    <subcellularLocation>
        <location evidence="1">Nucleus</location>
    </subcellularLocation>
</comment>
<keyword evidence="5" id="KW-1185">Reference proteome</keyword>
<sequence>MHILFVSILLILASVKNVASLKCYYCAGSLESDCYEGIKSAMVIQDCNAGQRNISTAKLSISDHGILEDKDNTEVVTTCISYVAHTYGMVYIERGCGYIYEGLDICDYMDTYFECAEKFPNRQHPTHSTFTALHQRLRETGSVVPKQNETGRHNDVTAEHEDVILMEVEENPEISVRRLSAMYPTISKSSVGNILHKENLYPFHFTKVQAQLEEDFPAGVEFARWLQNQKNQDEDFFRPNHLFLLQINDGSEEELMSKILFLTDYEKF</sequence>
<feature type="domain" description="DUF4817" evidence="3">
    <location>
        <begin position="116"/>
        <end position="143"/>
    </location>
</feature>
<dbReference type="Pfam" id="PF16087">
    <property type="entry name" value="DUF4817"/>
    <property type="match status" value="1"/>
</dbReference>
<feature type="chain" id="PRO_5043788669" evidence="2">
    <location>
        <begin position="21"/>
        <end position="268"/>
    </location>
</feature>
<dbReference type="InterPro" id="IPR032135">
    <property type="entry name" value="DUF4817"/>
</dbReference>
<comment type="caution">
    <text evidence="4">The sequence shown here is derived from an EMBL/GenBank/DDBJ whole genome shotgun (WGS) entry which is preliminary data.</text>
</comment>
<dbReference type="SUPFAM" id="SSF46689">
    <property type="entry name" value="Homeodomain-like"/>
    <property type="match status" value="1"/>
</dbReference>
<evidence type="ECO:0000313" key="4">
    <source>
        <dbReference type="EMBL" id="KAK9716809.1"/>
    </source>
</evidence>
<feature type="signal peptide" evidence="2">
    <location>
        <begin position="1"/>
        <end position="20"/>
    </location>
</feature>
<evidence type="ECO:0000256" key="2">
    <source>
        <dbReference type="SAM" id="SignalP"/>
    </source>
</evidence>
<proteinExistence type="predicted"/>
<dbReference type="PANTHER" id="PTHR47326">
    <property type="entry name" value="TRANSPOSABLE ELEMENT TC3 TRANSPOSASE-LIKE PROTEIN"/>
    <property type="match status" value="1"/>
</dbReference>
<dbReference type="GO" id="GO:0005634">
    <property type="term" value="C:nucleus"/>
    <property type="evidence" value="ECO:0007669"/>
    <property type="project" value="UniProtKB-SubCell"/>
</dbReference>